<evidence type="ECO:0000313" key="7">
    <source>
        <dbReference type="EMBL" id="KAJ4368762.1"/>
    </source>
</evidence>
<dbReference type="InterPro" id="IPR000719">
    <property type="entry name" value="Prot_kinase_dom"/>
</dbReference>
<reference evidence="7" key="1">
    <citation type="submission" date="2022-10" db="EMBL/GenBank/DDBJ databases">
        <title>Tapping the CABI collections for fungal endophytes: first genome assemblies for Collariella, Neodidymelliopsis, Ascochyta clinopodiicola, Didymella pomorum, Didymosphaeria variabile, Neocosmospora piperis and Neocucurbitaria cava.</title>
        <authorList>
            <person name="Hill R."/>
        </authorList>
    </citation>
    <scope>NUCLEOTIDE SEQUENCE</scope>
    <source>
        <strain evidence="7">IMI 356814</strain>
    </source>
</reference>
<keyword evidence="3" id="KW-0418">Kinase</keyword>
<keyword evidence="4" id="KW-0067">ATP-binding</keyword>
<dbReference type="SUPFAM" id="SSF56112">
    <property type="entry name" value="Protein kinase-like (PK-like)"/>
    <property type="match status" value="1"/>
</dbReference>
<evidence type="ECO:0000256" key="4">
    <source>
        <dbReference type="ARBA" id="ARBA00022840"/>
    </source>
</evidence>
<dbReference type="InterPro" id="IPR050339">
    <property type="entry name" value="CC_SR_Kinase"/>
</dbReference>
<keyword evidence="2" id="KW-0547">Nucleotide-binding</keyword>
<gene>
    <name evidence="7" type="ORF">N0V83_005844</name>
</gene>
<dbReference type="GO" id="GO:0005634">
    <property type="term" value="C:nucleus"/>
    <property type="evidence" value="ECO:0007669"/>
    <property type="project" value="TreeGrafter"/>
</dbReference>
<protein>
    <recommendedName>
        <fullName evidence="6">Protein kinase domain-containing protein</fullName>
    </recommendedName>
</protein>
<dbReference type="Pfam" id="PF00069">
    <property type="entry name" value="Pkinase"/>
    <property type="match status" value="1"/>
</dbReference>
<keyword evidence="8" id="KW-1185">Reference proteome</keyword>
<dbReference type="GO" id="GO:0005524">
    <property type="term" value="F:ATP binding"/>
    <property type="evidence" value="ECO:0007669"/>
    <property type="project" value="UniProtKB-KW"/>
</dbReference>
<dbReference type="PANTHER" id="PTHR11042">
    <property type="entry name" value="EUKARYOTIC TRANSLATION INITIATION FACTOR 2-ALPHA KINASE EIF2-ALPHA KINASE -RELATED"/>
    <property type="match status" value="1"/>
</dbReference>
<dbReference type="AlphaFoldDB" id="A0A9W9CLN4"/>
<dbReference type="InterPro" id="IPR011009">
    <property type="entry name" value="Kinase-like_dom_sf"/>
</dbReference>
<evidence type="ECO:0000259" key="6">
    <source>
        <dbReference type="PROSITE" id="PS50011"/>
    </source>
</evidence>
<feature type="compositionally biased region" description="Polar residues" evidence="5">
    <location>
        <begin position="1"/>
        <end position="10"/>
    </location>
</feature>
<dbReference type="EMBL" id="JAPEUY010000010">
    <property type="protein sequence ID" value="KAJ4368762.1"/>
    <property type="molecule type" value="Genomic_DNA"/>
</dbReference>
<name>A0A9W9CLN4_9PLEO</name>
<dbReference type="OrthoDB" id="4062651at2759"/>
<dbReference type="SMART" id="SM00220">
    <property type="entry name" value="S_TKc"/>
    <property type="match status" value="1"/>
</dbReference>
<dbReference type="GO" id="GO:0110031">
    <property type="term" value="P:negative regulation of G2/MI transition of meiotic cell cycle"/>
    <property type="evidence" value="ECO:0007669"/>
    <property type="project" value="TreeGrafter"/>
</dbReference>
<evidence type="ECO:0000256" key="1">
    <source>
        <dbReference type="ARBA" id="ARBA00022679"/>
    </source>
</evidence>
<feature type="region of interest" description="Disordered" evidence="5">
    <location>
        <begin position="1"/>
        <end position="37"/>
    </location>
</feature>
<dbReference type="Gene3D" id="1.10.510.10">
    <property type="entry name" value="Transferase(Phosphotransferase) domain 1"/>
    <property type="match status" value="1"/>
</dbReference>
<comment type="caution">
    <text evidence="7">The sequence shown here is derived from an EMBL/GenBank/DDBJ whole genome shotgun (WGS) entry which is preliminary data.</text>
</comment>
<dbReference type="GO" id="GO:0004672">
    <property type="term" value="F:protein kinase activity"/>
    <property type="evidence" value="ECO:0007669"/>
    <property type="project" value="InterPro"/>
</dbReference>
<sequence length="694" mass="78311">MGQWEQSQQNDRSRVTPSFHLDGEASGAEDNSSSLDARLGVETTPSTFLDEKSRIVAILVPKFPRVSSGLQYSSSRQITLLWEWVNQRFSYYRTERISLPQDVLSCNPCIITCIDRHIGRDSEELIVELFKRGYGGATFEPDFARMTFFLRDNVISNITETELPLDGYDANYDGCSAIGLDQSSTTIEPPHSSAFDWLVLATHKLLVKEQSLDENSPDFMTIDDSSSLVDNGTDQTQENVYRGICQIPNHNHQRIGQSPMSNFASPMSFITASSPATFISARSAFNSPAYAFGDEPNGLSPAVRFETIREDEPPEPSIPGPLQQLHTDYYASLHQQNIIQPFDKELNWSGKGQHVTFKPQEPVPLPVLSHLGSSMMATVEKVLCRRIALARKTMRCSRKWTVADALREVYHLQNLRHFHIVQLVGSYLQGRNFSILMYPVADYHLGIFLEDTQDLKDAWVIEEQYHRRRKFLASTLGCLTSAVAFIHRSTTKHMDIKPQNILVRDIFLDWRIYIADFGLSRSFAQQGHSQTDGPTSRTPRYCAPEVYNFERRGRSADIFSLGCVFLEILTVYNGHNLQDFTDVRRGVGEDESFHANLGRVEAWVQSKISIAETVMGREGFSWDFIPQEITDCVTQMISEHADRRPTAVQFMKCLPDPESDAFSTRACCGNPPEQYEAYQPSGGIEAPGVSSTND</sequence>
<dbReference type="PROSITE" id="PS50011">
    <property type="entry name" value="PROTEIN_KINASE_DOM"/>
    <property type="match status" value="1"/>
</dbReference>
<dbReference type="CDD" id="cd00180">
    <property type="entry name" value="PKc"/>
    <property type="match status" value="1"/>
</dbReference>
<organism evidence="7 8">
    <name type="scientific">Neocucurbitaria cava</name>
    <dbReference type="NCBI Taxonomy" id="798079"/>
    <lineage>
        <taxon>Eukaryota</taxon>
        <taxon>Fungi</taxon>
        <taxon>Dikarya</taxon>
        <taxon>Ascomycota</taxon>
        <taxon>Pezizomycotina</taxon>
        <taxon>Dothideomycetes</taxon>
        <taxon>Pleosporomycetidae</taxon>
        <taxon>Pleosporales</taxon>
        <taxon>Pleosporineae</taxon>
        <taxon>Cucurbitariaceae</taxon>
        <taxon>Neocucurbitaria</taxon>
    </lineage>
</organism>
<keyword evidence="1" id="KW-0808">Transferase</keyword>
<accession>A0A9W9CLN4</accession>
<evidence type="ECO:0000256" key="3">
    <source>
        <dbReference type="ARBA" id="ARBA00022777"/>
    </source>
</evidence>
<evidence type="ECO:0000313" key="8">
    <source>
        <dbReference type="Proteomes" id="UP001140560"/>
    </source>
</evidence>
<evidence type="ECO:0000256" key="5">
    <source>
        <dbReference type="SAM" id="MobiDB-lite"/>
    </source>
</evidence>
<proteinExistence type="predicted"/>
<evidence type="ECO:0000256" key="2">
    <source>
        <dbReference type="ARBA" id="ARBA00022741"/>
    </source>
</evidence>
<dbReference type="PANTHER" id="PTHR11042:SF190">
    <property type="entry name" value="MITOSIS INHIBITOR PROTEIN KINASE MIK1"/>
    <property type="match status" value="1"/>
</dbReference>
<dbReference type="Proteomes" id="UP001140560">
    <property type="component" value="Unassembled WGS sequence"/>
</dbReference>
<dbReference type="GO" id="GO:0005737">
    <property type="term" value="C:cytoplasm"/>
    <property type="evidence" value="ECO:0007669"/>
    <property type="project" value="TreeGrafter"/>
</dbReference>
<feature type="domain" description="Protein kinase" evidence="6">
    <location>
        <begin position="365"/>
        <end position="663"/>
    </location>
</feature>
<feature type="region of interest" description="Disordered" evidence="5">
    <location>
        <begin position="673"/>
        <end position="694"/>
    </location>
</feature>